<sequence length="157" mass="17118">MARTAVVLADRLGGDTELLAAAAVLHDVGYAPRLASTGFHPLDGARFLRDEHQIDQRVVRLVANHTCALLEAEERGLHEQLATEFPAHDDPLLTDALIYCDMTTTPDGTPTTPGERIGEIVSRYGPDSVVGRFIRRAEPEILSATSRIEALLPTQPR</sequence>
<dbReference type="Pfam" id="PF01966">
    <property type="entry name" value="HD"/>
    <property type="match status" value="1"/>
</dbReference>
<keyword evidence="3" id="KW-1185">Reference proteome</keyword>
<dbReference type="SUPFAM" id="SSF109604">
    <property type="entry name" value="HD-domain/PDEase-like"/>
    <property type="match status" value="1"/>
</dbReference>
<protein>
    <submittedName>
        <fullName evidence="2">Nucleotidyltransferase with HDIG domain</fullName>
    </submittedName>
</protein>
<dbReference type="NCBIfam" id="TIGR00277">
    <property type="entry name" value="HDIG"/>
    <property type="match status" value="1"/>
</dbReference>
<dbReference type="EMBL" id="JAGGMR010000001">
    <property type="protein sequence ID" value="MBP2189178.1"/>
    <property type="molecule type" value="Genomic_DNA"/>
</dbReference>
<proteinExistence type="predicted"/>
<comment type="caution">
    <text evidence="2">The sequence shown here is derived from an EMBL/GenBank/DDBJ whole genome shotgun (WGS) entry which is preliminary data.</text>
</comment>
<evidence type="ECO:0000313" key="2">
    <source>
        <dbReference type="EMBL" id="MBP2189178.1"/>
    </source>
</evidence>
<dbReference type="Proteomes" id="UP001519325">
    <property type="component" value="Unassembled WGS sequence"/>
</dbReference>
<accession>A0ABS4QC94</accession>
<dbReference type="InterPro" id="IPR006675">
    <property type="entry name" value="HDIG_dom"/>
</dbReference>
<dbReference type="Gene3D" id="1.10.3210.10">
    <property type="entry name" value="Hypothetical protein af1432"/>
    <property type="match status" value="1"/>
</dbReference>
<organism evidence="2 3">
    <name type="scientific">Nocardia goodfellowii</name>
    <dbReference type="NCBI Taxonomy" id="882446"/>
    <lineage>
        <taxon>Bacteria</taxon>
        <taxon>Bacillati</taxon>
        <taxon>Actinomycetota</taxon>
        <taxon>Actinomycetes</taxon>
        <taxon>Mycobacteriales</taxon>
        <taxon>Nocardiaceae</taxon>
        <taxon>Nocardia</taxon>
    </lineage>
</organism>
<evidence type="ECO:0000313" key="3">
    <source>
        <dbReference type="Proteomes" id="UP001519325"/>
    </source>
</evidence>
<reference evidence="2 3" key="1">
    <citation type="submission" date="2021-03" db="EMBL/GenBank/DDBJ databases">
        <title>Sequencing the genomes of 1000 actinobacteria strains.</title>
        <authorList>
            <person name="Klenk H.-P."/>
        </authorList>
    </citation>
    <scope>NUCLEOTIDE SEQUENCE [LARGE SCALE GENOMIC DNA]</scope>
    <source>
        <strain evidence="2 3">DSM 45516</strain>
    </source>
</reference>
<name>A0ABS4QC94_9NOCA</name>
<feature type="domain" description="HD" evidence="1">
    <location>
        <begin position="1"/>
        <end position="72"/>
    </location>
</feature>
<gene>
    <name evidence="2" type="ORF">BJ987_002079</name>
</gene>
<evidence type="ECO:0000259" key="1">
    <source>
        <dbReference type="Pfam" id="PF01966"/>
    </source>
</evidence>
<dbReference type="InterPro" id="IPR006674">
    <property type="entry name" value="HD_domain"/>
</dbReference>